<reference evidence="2" key="1">
    <citation type="submission" date="2024-05" db="EMBL/GenBank/DDBJ databases">
        <title>Planctomycetes of the genus Singulisphaera possess chitinolytic capabilities.</title>
        <authorList>
            <person name="Ivanova A."/>
        </authorList>
    </citation>
    <scope>NUCLEOTIDE SEQUENCE</scope>
    <source>
        <strain evidence="2">Ch08T</strain>
    </source>
</reference>
<accession>A0AAU7CL25</accession>
<dbReference type="AlphaFoldDB" id="A0AAU7CL25"/>
<evidence type="ECO:0000313" key="2">
    <source>
        <dbReference type="EMBL" id="XBH06109.1"/>
    </source>
</evidence>
<keyword evidence="1" id="KW-0732">Signal</keyword>
<feature type="signal peptide" evidence="1">
    <location>
        <begin position="1"/>
        <end position="21"/>
    </location>
</feature>
<feature type="chain" id="PRO_5043459128" evidence="1">
    <location>
        <begin position="22"/>
        <end position="247"/>
    </location>
</feature>
<evidence type="ECO:0000256" key="1">
    <source>
        <dbReference type="SAM" id="SignalP"/>
    </source>
</evidence>
<name>A0AAU7CL25_9BACT</name>
<dbReference type="RefSeq" id="WP_406698961.1">
    <property type="nucleotide sequence ID" value="NZ_CP155447.1"/>
</dbReference>
<sequence length="247" mass="27195">MNARYCIAVALLAGTSVLSFALRDVGAQSPETSGQTREANGADVKLRSERSAEEVARLRSEYAKNGPPSPAQVVKLRAIQDKRLKEALELAKVGRYPVVRYGPTFQRPRTTVIAPVENRGTKIVPDADATGEMLILQKDFAVAIAKGDPQPPDRTNHFLWLNNTDAFKEGNARVVGWYGAVVDVKQADKGSWLIQIVIRPWIESPGRGILFDKVLETYEFSNGQIKLVDSDAHLVTERGQQVFPGAR</sequence>
<dbReference type="EMBL" id="CP155447">
    <property type="protein sequence ID" value="XBH06109.1"/>
    <property type="molecule type" value="Genomic_DNA"/>
</dbReference>
<proteinExistence type="predicted"/>
<organism evidence="2">
    <name type="scientific">Singulisphaera sp. Ch08</name>
    <dbReference type="NCBI Taxonomy" id="3120278"/>
    <lineage>
        <taxon>Bacteria</taxon>
        <taxon>Pseudomonadati</taxon>
        <taxon>Planctomycetota</taxon>
        <taxon>Planctomycetia</taxon>
        <taxon>Isosphaerales</taxon>
        <taxon>Isosphaeraceae</taxon>
        <taxon>Singulisphaera</taxon>
    </lineage>
</organism>
<gene>
    <name evidence="2" type="ORF">V5E97_08755</name>
</gene>
<protein>
    <submittedName>
        <fullName evidence="2">Uncharacterized protein</fullName>
    </submittedName>
</protein>